<feature type="transmembrane region" description="Helical" evidence="9">
    <location>
        <begin position="92"/>
        <end position="112"/>
    </location>
</feature>
<proteinExistence type="inferred from homology"/>
<keyword evidence="3" id="KW-0813">Transport</keyword>
<feature type="domain" description="Cation/H+ exchanger transmembrane" evidence="11">
    <location>
        <begin position="21"/>
        <end position="383"/>
    </location>
</feature>
<keyword evidence="5 9" id="KW-0812">Transmembrane</keyword>
<dbReference type="AlphaFoldDB" id="A0A2S6CZL3"/>
<evidence type="ECO:0000313" key="13">
    <source>
        <dbReference type="Proteomes" id="UP000239589"/>
    </source>
</evidence>
<dbReference type="Pfam" id="PF00582">
    <property type="entry name" value="Usp"/>
    <property type="match status" value="1"/>
</dbReference>
<evidence type="ECO:0000256" key="3">
    <source>
        <dbReference type="ARBA" id="ARBA00022448"/>
    </source>
</evidence>
<evidence type="ECO:0000256" key="6">
    <source>
        <dbReference type="ARBA" id="ARBA00022989"/>
    </source>
</evidence>
<feature type="transmembrane region" description="Helical" evidence="9">
    <location>
        <begin position="118"/>
        <end position="138"/>
    </location>
</feature>
<evidence type="ECO:0000256" key="5">
    <source>
        <dbReference type="ARBA" id="ARBA00022692"/>
    </source>
</evidence>
<feature type="domain" description="UspA" evidence="10">
    <location>
        <begin position="415"/>
        <end position="546"/>
    </location>
</feature>
<dbReference type="Gene3D" id="1.20.1530.20">
    <property type="match status" value="1"/>
</dbReference>
<dbReference type="GO" id="GO:1902600">
    <property type="term" value="P:proton transmembrane transport"/>
    <property type="evidence" value="ECO:0007669"/>
    <property type="project" value="InterPro"/>
</dbReference>
<dbReference type="GO" id="GO:0015297">
    <property type="term" value="F:antiporter activity"/>
    <property type="evidence" value="ECO:0007669"/>
    <property type="project" value="UniProtKB-KW"/>
</dbReference>
<dbReference type="EMBL" id="PGEM01000004">
    <property type="protein sequence ID" value="PPJ65162.1"/>
    <property type="molecule type" value="Genomic_DNA"/>
</dbReference>
<evidence type="ECO:0000259" key="10">
    <source>
        <dbReference type="Pfam" id="PF00582"/>
    </source>
</evidence>
<evidence type="ECO:0000256" key="2">
    <source>
        <dbReference type="ARBA" id="ARBA00005551"/>
    </source>
</evidence>
<name>A0A2S6CZL3_9CYAN</name>
<protein>
    <submittedName>
        <fullName evidence="12">Sodium:proton antiporter</fullName>
    </submittedName>
</protein>
<feature type="transmembrane region" description="Helical" evidence="9">
    <location>
        <begin position="363"/>
        <end position="381"/>
    </location>
</feature>
<keyword evidence="13" id="KW-1185">Reference proteome</keyword>
<sequence>MWVVHKTIFLESIITLAILLLVILVVPILFESLRLPAFVGLVGAGVILGSWGWHLLPSSLPMINLGAEIGLAYLMFIAGLEFDFSVFQHQKIPALIFSGLTISLFLCLGIFWGEIFGWSGHYSVLVGALLAAYSPLAYPMISRLGVINNSSVNVTMAATLVTNIAVLVILSLSTVNFSSQVMNSVQLMTILLRIIIYIMVILVGIDWLGKEFFHRVGEKENYQFLFVLLAVFVSGIVAQLMGIEKIVGVFLAGLAVNDVVKASPVKEKLVFIGSVLFIPIFFVNLGGMLDIYALLEHENLELLGLIFLEAIASKLIVALLMKFLYQYQWSETLTVWSLSIPLGGITLPITLTGYRAGLFSPAMFSNIIMLTLITSVFGLWLTRHLAGRLTSIVVNQGVNLDLSEREKHSKLGDFKIVVPVYNPQTQQYLVEMAALLVSQSQGKIIPLAIAHATTQMYNERLEKAYQHSQCLLAKAIKQSQVLGATAEPLLRIDDAFAPAISRAAREQQANLIIMGWGKRHGLRARLFGNVIDNVLWSAHCPVVVARLLESPKRIQRILVPIENLLEPSIEVVKFAQMLANVNQAQVTLLNVCINEARRMANSNADQISTRRSHLCQWLSQLNFSNPPEVQIMIHENTALAILQASRLYDLVIFPYIRNRTTSEGLVTHDITTQLARQLTCSIIILGEPPTPSTTVVSTGIPNPQILNI</sequence>
<comment type="similarity">
    <text evidence="2">Belongs to the monovalent cation:proton antiporter 2 (CPA2) transporter (TC 2.A.37) family.</text>
</comment>
<feature type="transmembrane region" description="Helical" evidence="9">
    <location>
        <begin position="190"/>
        <end position="209"/>
    </location>
</feature>
<keyword evidence="6 9" id="KW-1133">Transmembrane helix</keyword>
<dbReference type="InterPro" id="IPR038770">
    <property type="entry name" value="Na+/solute_symporter_sf"/>
</dbReference>
<dbReference type="PANTHER" id="PTHR43562">
    <property type="entry name" value="NAPA-TYPE SODIUM/HYDROGEN ANTIPORTER"/>
    <property type="match status" value="1"/>
</dbReference>
<dbReference type="OrthoDB" id="9793589at2"/>
<feature type="transmembrane region" description="Helical" evidence="9">
    <location>
        <begin position="12"/>
        <end position="30"/>
    </location>
</feature>
<gene>
    <name evidence="12" type="ORF">CUN59_00475</name>
</gene>
<dbReference type="InterPro" id="IPR006153">
    <property type="entry name" value="Cation/H_exchanger_TM"/>
</dbReference>
<feature type="transmembrane region" description="Helical" evidence="9">
    <location>
        <begin position="62"/>
        <end position="80"/>
    </location>
</feature>
<dbReference type="Gene3D" id="3.40.50.12370">
    <property type="match status" value="1"/>
</dbReference>
<evidence type="ECO:0000256" key="1">
    <source>
        <dbReference type="ARBA" id="ARBA00004141"/>
    </source>
</evidence>
<evidence type="ECO:0000256" key="8">
    <source>
        <dbReference type="ARBA" id="ARBA00023136"/>
    </source>
</evidence>
<organism evidence="12 13">
    <name type="scientific">Cuspidothrix issatschenkoi CHARLIE-1</name>
    <dbReference type="NCBI Taxonomy" id="2052836"/>
    <lineage>
        <taxon>Bacteria</taxon>
        <taxon>Bacillati</taxon>
        <taxon>Cyanobacteriota</taxon>
        <taxon>Cyanophyceae</taxon>
        <taxon>Nostocales</taxon>
        <taxon>Aphanizomenonaceae</taxon>
        <taxon>Cuspidothrix</taxon>
    </lineage>
</organism>
<dbReference type="GO" id="GO:0016020">
    <property type="term" value="C:membrane"/>
    <property type="evidence" value="ECO:0007669"/>
    <property type="project" value="UniProtKB-SubCell"/>
</dbReference>
<reference evidence="12 13" key="1">
    <citation type="submission" date="2018-02" db="EMBL/GenBank/DDBJ databases">
        <title>Discovery of a pederin family compound in a non-symbiotic bloom-forming cyanobacterium.</title>
        <authorList>
            <person name="Kust A."/>
            <person name="Mares J."/>
            <person name="Jokela J."/>
            <person name="Urajova P."/>
            <person name="Hajek J."/>
            <person name="Saurav K."/>
            <person name="Voracova K."/>
            <person name="Fewer D.P."/>
            <person name="Haapaniemi E."/>
            <person name="Permi P."/>
            <person name="Rehakova K."/>
            <person name="Sivonen K."/>
            <person name="Hrouzek P."/>
        </authorList>
    </citation>
    <scope>NUCLEOTIDE SEQUENCE [LARGE SCALE GENOMIC DNA]</scope>
    <source>
        <strain evidence="12 13">CHARLIE-1</strain>
    </source>
</reference>
<feature type="transmembrane region" description="Helical" evidence="9">
    <location>
        <begin position="269"/>
        <end position="294"/>
    </location>
</feature>
<feature type="transmembrane region" description="Helical" evidence="9">
    <location>
        <begin position="150"/>
        <end position="170"/>
    </location>
</feature>
<evidence type="ECO:0000256" key="7">
    <source>
        <dbReference type="ARBA" id="ARBA00023065"/>
    </source>
</evidence>
<feature type="transmembrane region" description="Helical" evidence="9">
    <location>
        <begin position="37"/>
        <end position="56"/>
    </location>
</feature>
<feature type="transmembrane region" description="Helical" evidence="9">
    <location>
        <begin position="300"/>
        <end position="321"/>
    </location>
</feature>
<keyword evidence="8 9" id="KW-0472">Membrane</keyword>
<feature type="transmembrane region" description="Helical" evidence="9">
    <location>
        <begin position="221"/>
        <end position="240"/>
    </location>
</feature>
<comment type="subcellular location">
    <subcellularLocation>
        <location evidence="1">Membrane</location>
        <topology evidence="1">Multi-pass membrane protein</topology>
    </subcellularLocation>
</comment>
<evidence type="ECO:0000259" key="11">
    <source>
        <dbReference type="Pfam" id="PF00999"/>
    </source>
</evidence>
<dbReference type="PANTHER" id="PTHR43562:SF4">
    <property type="entry name" value="NA(+)_H(+) ANTIPORTER NHAS5"/>
    <property type="match status" value="1"/>
</dbReference>
<evidence type="ECO:0000256" key="4">
    <source>
        <dbReference type="ARBA" id="ARBA00022449"/>
    </source>
</evidence>
<dbReference type="Proteomes" id="UP000239589">
    <property type="component" value="Unassembled WGS sequence"/>
</dbReference>
<evidence type="ECO:0000256" key="9">
    <source>
        <dbReference type="SAM" id="Phobius"/>
    </source>
</evidence>
<evidence type="ECO:0000313" key="12">
    <source>
        <dbReference type="EMBL" id="PPJ65162.1"/>
    </source>
</evidence>
<keyword evidence="7" id="KW-0406">Ion transport</keyword>
<dbReference type="Pfam" id="PF00999">
    <property type="entry name" value="Na_H_Exchanger"/>
    <property type="match status" value="1"/>
</dbReference>
<dbReference type="InterPro" id="IPR006016">
    <property type="entry name" value="UspA"/>
</dbReference>
<feature type="transmembrane region" description="Helical" evidence="9">
    <location>
        <begin position="333"/>
        <end position="351"/>
    </location>
</feature>
<accession>A0A2S6CZL3</accession>
<comment type="caution">
    <text evidence="12">The sequence shown here is derived from an EMBL/GenBank/DDBJ whole genome shotgun (WGS) entry which is preliminary data.</text>
</comment>
<keyword evidence="4" id="KW-0050">Antiport</keyword>
<dbReference type="SUPFAM" id="SSF52402">
    <property type="entry name" value="Adenine nucleotide alpha hydrolases-like"/>
    <property type="match status" value="2"/>
</dbReference>